<keyword evidence="2" id="KW-1185">Reference proteome</keyword>
<dbReference type="RefSeq" id="WP_245126747.1">
    <property type="nucleotide sequence ID" value="NZ_CP095064.1"/>
</dbReference>
<reference evidence="1" key="1">
    <citation type="submission" date="2022-04" db="EMBL/GenBank/DDBJ databases">
        <title>Hymenobacter sp. isolated from the air.</title>
        <authorList>
            <person name="Won M."/>
            <person name="Lee C.-M."/>
            <person name="Woen H.-Y."/>
            <person name="Kwon S.-W."/>
        </authorList>
    </citation>
    <scope>NUCLEOTIDE SEQUENCE</scope>
    <source>
        <strain evidence="1">5420S-77</strain>
        <plasmid evidence="1">unnamed3</plasmid>
    </source>
</reference>
<organism evidence="1 2">
    <name type="scientific">Hymenobacter volaticus</name>
    <dbReference type="NCBI Taxonomy" id="2932254"/>
    <lineage>
        <taxon>Bacteria</taxon>
        <taxon>Pseudomonadati</taxon>
        <taxon>Bacteroidota</taxon>
        <taxon>Cytophagia</taxon>
        <taxon>Cytophagales</taxon>
        <taxon>Hymenobacteraceae</taxon>
        <taxon>Hymenobacter</taxon>
    </lineage>
</organism>
<accession>A0ABY4GDR3</accession>
<protein>
    <submittedName>
        <fullName evidence="1">DUF4406 domain-containing protein</fullName>
    </submittedName>
</protein>
<proteinExistence type="predicted"/>
<keyword evidence="1" id="KW-0614">Plasmid</keyword>
<sequence length="121" mass="13197">MVILIAGPYRSGTHDDPARMAANLRRLETAALPLFRAGHLPLIGEWVALPLLAQAGSTRPGDAAYNEILYPVAHRLLAQCDAVLRLPGSSQGADEDVRLAQERGLPVYYRLEDVPTCLPDR</sequence>
<name>A0ABY4GDR3_9BACT</name>
<evidence type="ECO:0000313" key="1">
    <source>
        <dbReference type="EMBL" id="UOQ68999.1"/>
    </source>
</evidence>
<evidence type="ECO:0000313" key="2">
    <source>
        <dbReference type="Proteomes" id="UP000830401"/>
    </source>
</evidence>
<gene>
    <name evidence="1" type="ORF">MUN86_26195</name>
</gene>
<dbReference type="Proteomes" id="UP000830401">
    <property type="component" value="Plasmid unnamed3"/>
</dbReference>
<dbReference type="Gene3D" id="3.40.50.10400">
    <property type="entry name" value="Hypothetical protein PA1492"/>
    <property type="match status" value="1"/>
</dbReference>
<geneLocation type="plasmid" evidence="1 2">
    <name>unnamed3</name>
</geneLocation>
<dbReference type="EMBL" id="CP095064">
    <property type="protein sequence ID" value="UOQ68999.1"/>
    <property type="molecule type" value="Genomic_DNA"/>
</dbReference>